<dbReference type="Proteomes" id="UP000186108">
    <property type="component" value="Chromosome"/>
</dbReference>
<proteinExistence type="predicted"/>
<dbReference type="PATRIC" id="fig|37919.13.peg.7470"/>
<dbReference type="GO" id="GO:0006508">
    <property type="term" value="P:proteolysis"/>
    <property type="evidence" value="ECO:0007669"/>
    <property type="project" value="UniProtKB-KW"/>
</dbReference>
<keyword evidence="4" id="KW-0645">Protease</keyword>
<feature type="transmembrane region" description="Helical" evidence="2">
    <location>
        <begin position="217"/>
        <end position="236"/>
    </location>
</feature>
<dbReference type="GO" id="GO:0004175">
    <property type="term" value="F:endopeptidase activity"/>
    <property type="evidence" value="ECO:0007669"/>
    <property type="project" value="UniProtKB-ARBA"/>
</dbReference>
<evidence type="ECO:0000313" key="4">
    <source>
        <dbReference type="EMBL" id="ANS31710.1"/>
    </source>
</evidence>
<feature type="region of interest" description="Disordered" evidence="1">
    <location>
        <begin position="1"/>
        <end position="23"/>
    </location>
</feature>
<dbReference type="RefSeq" id="WP_065492789.1">
    <property type="nucleotide sequence ID" value="NZ_CP009111.1"/>
</dbReference>
<name>A0A1B1KGK6_RHOOP</name>
<accession>A0A1B1KGK6</accession>
<organism evidence="4 5">
    <name type="scientific">Rhodococcus opacus</name>
    <name type="common">Nocardia opaca</name>
    <dbReference type="NCBI Taxonomy" id="37919"/>
    <lineage>
        <taxon>Bacteria</taxon>
        <taxon>Bacillati</taxon>
        <taxon>Actinomycetota</taxon>
        <taxon>Actinomycetes</taxon>
        <taxon>Mycobacteriales</taxon>
        <taxon>Nocardiaceae</taxon>
        <taxon>Rhodococcus</taxon>
    </lineage>
</organism>
<feature type="transmembrane region" description="Helical" evidence="2">
    <location>
        <begin position="113"/>
        <end position="134"/>
    </location>
</feature>
<feature type="transmembrane region" description="Helical" evidence="2">
    <location>
        <begin position="72"/>
        <end position="92"/>
    </location>
</feature>
<keyword evidence="2" id="KW-0472">Membrane</keyword>
<dbReference type="GO" id="GO:0080120">
    <property type="term" value="P:CAAX-box protein maturation"/>
    <property type="evidence" value="ECO:0007669"/>
    <property type="project" value="UniProtKB-ARBA"/>
</dbReference>
<dbReference type="Pfam" id="PF02517">
    <property type="entry name" value="Rce1-like"/>
    <property type="match status" value="1"/>
</dbReference>
<keyword evidence="2" id="KW-0812">Transmembrane</keyword>
<dbReference type="InterPro" id="IPR003675">
    <property type="entry name" value="Rce1/LyrA-like_dom"/>
</dbReference>
<feature type="transmembrane region" description="Helical" evidence="2">
    <location>
        <begin position="49"/>
        <end position="66"/>
    </location>
</feature>
<evidence type="ECO:0000256" key="1">
    <source>
        <dbReference type="SAM" id="MobiDB-lite"/>
    </source>
</evidence>
<evidence type="ECO:0000256" key="2">
    <source>
        <dbReference type="SAM" id="Phobius"/>
    </source>
</evidence>
<keyword evidence="4" id="KW-0378">Hydrolase</keyword>
<dbReference type="EMBL" id="CP009111">
    <property type="protein sequence ID" value="ANS31710.1"/>
    <property type="molecule type" value="Genomic_DNA"/>
</dbReference>
<feature type="domain" description="CAAX prenyl protease 2/Lysostaphin resistance protein A-like" evidence="3">
    <location>
        <begin position="162"/>
        <end position="253"/>
    </location>
</feature>
<feature type="transmembrane region" description="Helical" evidence="2">
    <location>
        <begin position="193"/>
        <end position="211"/>
    </location>
</feature>
<gene>
    <name evidence="4" type="ORF">R1CP_35520</name>
</gene>
<evidence type="ECO:0000313" key="5">
    <source>
        <dbReference type="Proteomes" id="UP000186108"/>
    </source>
</evidence>
<evidence type="ECO:0000259" key="3">
    <source>
        <dbReference type="Pfam" id="PF02517"/>
    </source>
</evidence>
<protein>
    <submittedName>
        <fullName evidence="4">CAAX amino terminal protease family protein</fullName>
    </submittedName>
</protein>
<keyword evidence="2" id="KW-1133">Transmembrane helix</keyword>
<feature type="transmembrane region" description="Helical" evidence="2">
    <location>
        <begin position="154"/>
        <end position="181"/>
    </location>
</feature>
<sequence length="269" mass="29146">MRGVSGPSAVPVHDPASSNDRFGPLIERRDDAGFPFYNGTPTALSVRQWALAWASVAVGFAALILIPQPNNFVALIPRILFVAIPLGVLARVTREHWKALFRRVHGRDVLTMIGFALLNLAVSAGLALIVQSLFDVASNEAVDDAGEGGALDTAAFYVGTGIQLVGEEVFTIVPFLALMYFLFAKAKLSRKTAIVLAWLLSAVWFGAAHLPTYDWNFAQAFIVIGGARLILTLAYIRTKNLWVSTGAHIINDWTLFTQAIVINTALVTL</sequence>
<reference evidence="4 5" key="1">
    <citation type="submission" date="2014-07" db="EMBL/GenBank/DDBJ databases">
        <authorList>
            <person name="Zhang J.E."/>
            <person name="Yang H."/>
            <person name="Guo J."/>
            <person name="Deng Z."/>
            <person name="Luo H."/>
            <person name="Luo M."/>
            <person name="Zhao B."/>
        </authorList>
    </citation>
    <scope>NUCLEOTIDE SEQUENCE [LARGE SCALE GENOMIC DNA]</scope>
    <source>
        <strain evidence="4 5">1CP</strain>
    </source>
</reference>
<dbReference type="AlphaFoldDB" id="A0A1B1KGK6"/>